<dbReference type="InterPro" id="IPR023833">
    <property type="entry name" value="Signal_pept_SipW-depend-type"/>
</dbReference>
<protein>
    <submittedName>
        <fullName evidence="2">Putative ribosomally synthesized peptide with SipW-like signal peptide</fullName>
    </submittedName>
</protein>
<evidence type="ECO:0000313" key="3">
    <source>
        <dbReference type="Proteomes" id="UP000295184"/>
    </source>
</evidence>
<accession>A0A4R1R5U0</accession>
<feature type="chain" id="PRO_5039410029" evidence="1">
    <location>
        <begin position="29"/>
        <end position="227"/>
    </location>
</feature>
<dbReference type="STRING" id="1650663.GCA_001486665_00195"/>
<reference evidence="2 3" key="1">
    <citation type="submission" date="2019-03" db="EMBL/GenBank/DDBJ databases">
        <title>Genomic Encyclopedia of Type Strains, Phase IV (KMG-IV): sequencing the most valuable type-strain genomes for metagenomic binning, comparative biology and taxonomic classification.</title>
        <authorList>
            <person name="Goeker M."/>
        </authorList>
    </citation>
    <scope>NUCLEOTIDE SEQUENCE [LARGE SCALE GENOMIC DNA]</scope>
    <source>
        <strain evidence="2 3">DSM 100451</strain>
    </source>
</reference>
<organism evidence="2 3">
    <name type="scientific">Allofournierella massiliensis</name>
    <dbReference type="NCBI Taxonomy" id="1650663"/>
    <lineage>
        <taxon>Bacteria</taxon>
        <taxon>Bacillati</taxon>
        <taxon>Bacillota</taxon>
        <taxon>Clostridia</taxon>
        <taxon>Eubacteriales</taxon>
        <taxon>Oscillospiraceae</taxon>
        <taxon>Allofournierella</taxon>
    </lineage>
</organism>
<sequence length="227" mass="24812">MKHKRFLTGAISLALVAVVSVGATLAYFTDKTETAENVFTTGKVKIELIDRLPSDYEATKDDHTWKAVDNGDNSGITYNEVLPGDYLQKEVGFSTAADSNDCYVAIRVETEVTSLPHANGKLTEPAVAAQLSDLIREQVEEANGSAWIAEYSVREPGVVTYFFRTAVPAGTENVLLFDGIQIPGEEWGNEYADMAFNVKVQAAAIQADNTTLDTLMDMSWDELTSLE</sequence>
<comment type="caution">
    <text evidence="2">The sequence shown here is derived from an EMBL/GenBank/DDBJ whole genome shotgun (WGS) entry which is preliminary data.</text>
</comment>
<dbReference type="Proteomes" id="UP000295184">
    <property type="component" value="Unassembled WGS sequence"/>
</dbReference>
<dbReference type="EMBL" id="SLUM01000003">
    <property type="protein sequence ID" value="TCL60840.1"/>
    <property type="molecule type" value="Genomic_DNA"/>
</dbReference>
<evidence type="ECO:0000313" key="2">
    <source>
        <dbReference type="EMBL" id="TCL60840.1"/>
    </source>
</evidence>
<evidence type="ECO:0000256" key="1">
    <source>
        <dbReference type="SAM" id="SignalP"/>
    </source>
</evidence>
<keyword evidence="1" id="KW-0732">Signal</keyword>
<dbReference type="AlphaFoldDB" id="A0A4R1R5U0"/>
<dbReference type="RefSeq" id="WP_058962729.1">
    <property type="nucleotide sequence ID" value="NZ_CABKVM010000011.1"/>
</dbReference>
<dbReference type="NCBIfam" id="TIGR04088">
    <property type="entry name" value="cognate_SipW"/>
    <property type="match status" value="1"/>
</dbReference>
<feature type="signal peptide" evidence="1">
    <location>
        <begin position="1"/>
        <end position="28"/>
    </location>
</feature>
<proteinExistence type="predicted"/>
<dbReference type="OrthoDB" id="1827788at2"/>
<gene>
    <name evidence="2" type="ORF">EDD77_103165</name>
</gene>
<name>A0A4R1R5U0_9FIRM</name>